<organism evidence="1 2">
    <name type="scientific">Klebsiella pneumoniae subsp. pneumoniae</name>
    <dbReference type="NCBI Taxonomy" id="72407"/>
    <lineage>
        <taxon>Bacteria</taxon>
        <taxon>Pseudomonadati</taxon>
        <taxon>Pseudomonadota</taxon>
        <taxon>Gammaproteobacteria</taxon>
        <taxon>Enterobacterales</taxon>
        <taxon>Enterobacteriaceae</taxon>
        <taxon>Klebsiella/Raoultella group</taxon>
        <taxon>Klebsiella</taxon>
        <taxon>Klebsiella pneumoniae complex</taxon>
    </lineage>
</organism>
<accession>A0A377ZF64</accession>
<proteinExistence type="predicted"/>
<evidence type="ECO:0000313" key="2">
    <source>
        <dbReference type="Proteomes" id="UP000254020"/>
    </source>
</evidence>
<gene>
    <name evidence="1" type="ORF">NCTC9504_02542</name>
</gene>
<dbReference type="AlphaFoldDB" id="A0A377ZF64"/>
<reference evidence="1 2" key="1">
    <citation type="submission" date="2018-06" db="EMBL/GenBank/DDBJ databases">
        <authorList>
            <consortium name="Pathogen Informatics"/>
            <person name="Doyle S."/>
        </authorList>
    </citation>
    <scope>NUCLEOTIDE SEQUENCE [LARGE SCALE GENOMIC DNA]</scope>
    <source>
        <strain evidence="1 2">NCTC9504</strain>
    </source>
</reference>
<evidence type="ECO:0000313" key="1">
    <source>
        <dbReference type="EMBL" id="STU67770.1"/>
    </source>
</evidence>
<sequence>MKAHSLSFHWWGSVCKSSECASSCDVYKRTAAPVDAKTRKSTEQQQLVANTKTERREVSRLAIWCHNPC</sequence>
<dbReference type="Proteomes" id="UP000254020">
    <property type="component" value="Unassembled WGS sequence"/>
</dbReference>
<name>A0A377ZF64_KLEPN</name>
<protein>
    <submittedName>
        <fullName evidence="1">Uncharacterized protein</fullName>
    </submittedName>
</protein>
<dbReference type="EMBL" id="UGMA01000005">
    <property type="protein sequence ID" value="STU67770.1"/>
    <property type="molecule type" value="Genomic_DNA"/>
</dbReference>